<dbReference type="InterPro" id="IPR011250">
    <property type="entry name" value="OMP/PagP_B-barrel"/>
</dbReference>
<proteinExistence type="inferred from homology"/>
<dbReference type="Pfam" id="PF13505">
    <property type="entry name" value="OMP_b-brl"/>
    <property type="match status" value="1"/>
</dbReference>
<evidence type="ECO:0000256" key="2">
    <source>
        <dbReference type="ARBA" id="ARBA00022729"/>
    </source>
</evidence>
<dbReference type="InterPro" id="IPR027385">
    <property type="entry name" value="Beta-barrel_OMP"/>
</dbReference>
<dbReference type="GO" id="GO:0019867">
    <property type="term" value="C:outer membrane"/>
    <property type="evidence" value="ECO:0007669"/>
    <property type="project" value="InterPro"/>
</dbReference>
<dbReference type="OrthoDB" id="9815357at2"/>
<reference evidence="6 7" key="1">
    <citation type="submission" date="2017-05" db="EMBL/GenBank/DDBJ databases">
        <authorList>
            <person name="Varghese N."/>
            <person name="Submissions S."/>
        </authorList>
    </citation>
    <scope>NUCLEOTIDE SEQUENCE [LARGE SCALE GENOMIC DNA]</scope>
    <source>
        <strain evidence="6 7">DSM 100094</strain>
    </source>
</reference>
<evidence type="ECO:0000313" key="6">
    <source>
        <dbReference type="EMBL" id="SMO99063.1"/>
    </source>
</evidence>
<dbReference type="InterPro" id="IPR006315">
    <property type="entry name" value="OM_autotransptr_brl_dom"/>
</dbReference>
<dbReference type="Proteomes" id="UP000319014">
    <property type="component" value="Unassembled WGS sequence"/>
</dbReference>
<dbReference type="NCBIfam" id="TIGR01414">
    <property type="entry name" value="autotrans_barl"/>
    <property type="match status" value="1"/>
</dbReference>
<keyword evidence="7" id="KW-1185">Reference proteome</keyword>
<gene>
    <name evidence="6" type="ORF">SAMN06265221_14010</name>
</gene>
<dbReference type="Gene3D" id="2.40.160.20">
    <property type="match status" value="1"/>
</dbReference>
<keyword evidence="2" id="KW-0732">Signal</keyword>
<sequence length="235" mass="24932">MTIKHIVVVATTLVIGTGAAHSGGYVPPVLDAAPIVAVVEAPVGSWQGGYVGATVGYAFKGDDRFGLSSSASDTLLGDIGEMELKGANAGLRAGYRWQRGSWVFGPEIGIEGGDIKGDTSGLLLGTALDVEAKVNHMIALRFKTGYAVRPDLLVYGIAGVGRIDIDYDLNGVEEGLSKTGYILGLGVEKQINDNWSVTGEYEYANFGNEKVEFGDFESKATPKYNNIKVGVNYRF</sequence>
<dbReference type="SUPFAM" id="SSF56925">
    <property type="entry name" value="OMPA-like"/>
    <property type="match status" value="1"/>
</dbReference>
<protein>
    <submittedName>
        <fullName evidence="6">Outer membrane immunogenic protein</fullName>
    </submittedName>
</protein>
<dbReference type="AlphaFoldDB" id="A0A521FS58"/>
<dbReference type="PANTHER" id="PTHR34001:SF3">
    <property type="entry name" value="BLL7405 PROTEIN"/>
    <property type="match status" value="1"/>
</dbReference>
<dbReference type="PANTHER" id="PTHR34001">
    <property type="entry name" value="BLL7405 PROTEIN"/>
    <property type="match status" value="1"/>
</dbReference>
<organism evidence="6 7">
    <name type="scientific">Paracoccus laeviglucosivorans</name>
    <dbReference type="NCBI Taxonomy" id="1197861"/>
    <lineage>
        <taxon>Bacteria</taxon>
        <taxon>Pseudomonadati</taxon>
        <taxon>Pseudomonadota</taxon>
        <taxon>Alphaproteobacteria</taxon>
        <taxon>Rhodobacterales</taxon>
        <taxon>Paracoccaceae</taxon>
        <taxon>Paracoccus</taxon>
    </lineage>
</organism>
<comment type="similarity">
    <text evidence="4">Belongs to the Omp25/RopB family.</text>
</comment>
<accession>A0A521FS58</accession>
<dbReference type="EMBL" id="FXTK01000040">
    <property type="protein sequence ID" value="SMO99063.1"/>
    <property type="molecule type" value="Genomic_DNA"/>
</dbReference>
<keyword evidence="3" id="KW-0472">Membrane</keyword>
<evidence type="ECO:0000256" key="3">
    <source>
        <dbReference type="ARBA" id="ARBA00023136"/>
    </source>
</evidence>
<evidence type="ECO:0000256" key="4">
    <source>
        <dbReference type="ARBA" id="ARBA00038306"/>
    </source>
</evidence>
<feature type="domain" description="Outer membrane protein beta-barrel" evidence="5">
    <location>
        <begin position="36"/>
        <end position="235"/>
    </location>
</feature>
<evidence type="ECO:0000259" key="5">
    <source>
        <dbReference type="Pfam" id="PF13505"/>
    </source>
</evidence>
<comment type="subcellular location">
    <subcellularLocation>
        <location evidence="1">Membrane</location>
    </subcellularLocation>
</comment>
<dbReference type="InterPro" id="IPR051692">
    <property type="entry name" value="OMP-like"/>
</dbReference>
<name>A0A521FS58_9RHOB</name>
<evidence type="ECO:0000313" key="7">
    <source>
        <dbReference type="Proteomes" id="UP000319014"/>
    </source>
</evidence>
<dbReference type="RefSeq" id="WP_142665021.1">
    <property type="nucleotide sequence ID" value="NZ_FXTK01000040.1"/>
</dbReference>
<evidence type="ECO:0000256" key="1">
    <source>
        <dbReference type="ARBA" id="ARBA00004370"/>
    </source>
</evidence>